<accession>A0AA87CS09</accession>
<evidence type="ECO:0000313" key="1">
    <source>
        <dbReference type="EMBL" id="EDU58155.1"/>
    </source>
</evidence>
<sequence length="45" mass="5297">MMVVLSDLFDGTKKHRLVRCFLLPKNRYFYLKVVSVLPILLLSTK</sequence>
<dbReference type="EMBL" id="ABJD02000102">
    <property type="protein sequence ID" value="EDU58155.1"/>
    <property type="molecule type" value="Genomic_DNA"/>
</dbReference>
<reference evidence="2" key="2">
    <citation type="submission" date="2008-04" db="EMBL/GenBank/DDBJ databases">
        <title>Draft genome sequence of Providencia stuartii(ATCC 25827).</title>
        <authorList>
            <person name="Sudarsanam P."/>
            <person name="Ley R."/>
            <person name="Guruge J."/>
            <person name="Turnbaugh P.J."/>
            <person name="Mahowald M."/>
            <person name="Liep D."/>
            <person name="Gordon J."/>
        </authorList>
    </citation>
    <scope>NUCLEOTIDE SEQUENCE [LARGE SCALE GENOMIC DNA]</scope>
    <source>
        <strain evidence="2">ATCC 25827</strain>
    </source>
</reference>
<evidence type="ECO:0000313" key="2">
    <source>
        <dbReference type="Proteomes" id="UP000004506"/>
    </source>
</evidence>
<gene>
    <name evidence="1" type="ORF">PROSTU_03887</name>
</gene>
<name>A0AA87CS09_PROST</name>
<protein>
    <submittedName>
        <fullName evidence="1">Uncharacterized protein</fullName>
    </submittedName>
</protein>
<comment type="caution">
    <text evidence="1">The sequence shown here is derived from an EMBL/GenBank/DDBJ whole genome shotgun (WGS) entry which is preliminary data.</text>
</comment>
<reference evidence="1 2" key="3">
    <citation type="submission" date="2008-05" db="EMBL/GenBank/DDBJ databases">
        <authorList>
            <person name="Fulton L."/>
            <person name="Clifton S."/>
            <person name="Fulton B."/>
            <person name="Xu J."/>
            <person name="Minx P."/>
            <person name="Pepin K.H."/>
            <person name="Johnson M."/>
            <person name="Thiruvilangam P."/>
            <person name="Bhonagiri V."/>
            <person name="Nash W.E."/>
            <person name="Mardis E.R."/>
            <person name="Wilson R.K."/>
        </authorList>
    </citation>
    <scope>NUCLEOTIDE SEQUENCE [LARGE SCALE GENOMIC DNA]</scope>
    <source>
        <strain evidence="1 2">ATCC 25827</strain>
    </source>
</reference>
<proteinExistence type="predicted"/>
<organism evidence="1 2">
    <name type="scientific">Providencia stuartii ATCC 25827</name>
    <dbReference type="NCBI Taxonomy" id="471874"/>
    <lineage>
        <taxon>Bacteria</taxon>
        <taxon>Pseudomonadati</taxon>
        <taxon>Pseudomonadota</taxon>
        <taxon>Gammaproteobacteria</taxon>
        <taxon>Enterobacterales</taxon>
        <taxon>Morganellaceae</taxon>
        <taxon>Providencia</taxon>
    </lineage>
</organism>
<dbReference type="AlphaFoldDB" id="A0AA87CS09"/>
<dbReference type="Proteomes" id="UP000004506">
    <property type="component" value="Unassembled WGS sequence"/>
</dbReference>
<reference evidence="2" key="1">
    <citation type="submission" date="2008-04" db="EMBL/GenBank/DDBJ databases">
        <title>Draft genome sequence of Providencia stuartii (ATCC 25827).</title>
        <authorList>
            <person name="Sudarsanam P."/>
            <person name="Ley R."/>
            <person name="Guruge J."/>
            <person name="Turnbaugh P.J."/>
            <person name="Mahowald M."/>
            <person name="Liep D."/>
            <person name="Gordon J."/>
        </authorList>
    </citation>
    <scope>NUCLEOTIDE SEQUENCE [LARGE SCALE GENOMIC DNA]</scope>
    <source>
        <strain evidence="2">ATCC 25827</strain>
    </source>
</reference>